<dbReference type="AlphaFoldDB" id="A0A9N8D9G3"/>
<proteinExistence type="predicted"/>
<dbReference type="SUPFAM" id="SSF50370">
    <property type="entry name" value="Ricin B-like lectins"/>
    <property type="match status" value="2"/>
</dbReference>
<dbReference type="SMART" id="SM00458">
    <property type="entry name" value="RICIN"/>
    <property type="match status" value="1"/>
</dbReference>
<keyword evidence="4" id="KW-1185">Reference proteome</keyword>
<dbReference type="OrthoDB" id="445176at2759"/>
<dbReference type="Proteomes" id="UP001153069">
    <property type="component" value="Unassembled WGS sequence"/>
</dbReference>
<sequence length="197" mass="21821">MAASCNGGNNQKWYRTSNGELRTEYSGYCLDVWFGGGNNLIMHGCHNGRNQKFSVPSSVGITVKSPPEYSVITRFTDSSLCVEIASDGNAYMNTCDYGWRQLFKYNSGTQEIQLWNAGSGQDCLDYNTGTNNVATASCSSGNNQKWYMTTKNEMRTEFDGNCFDLNLSDSNNLIVFGCHNGNNQKFAFISSFGIIVK</sequence>
<organism evidence="3 4">
    <name type="scientific">Seminavis robusta</name>
    <dbReference type="NCBI Taxonomy" id="568900"/>
    <lineage>
        <taxon>Eukaryota</taxon>
        <taxon>Sar</taxon>
        <taxon>Stramenopiles</taxon>
        <taxon>Ochrophyta</taxon>
        <taxon>Bacillariophyta</taxon>
        <taxon>Bacillariophyceae</taxon>
        <taxon>Bacillariophycidae</taxon>
        <taxon>Naviculales</taxon>
        <taxon>Naviculaceae</taxon>
        <taxon>Seminavis</taxon>
    </lineage>
</organism>
<gene>
    <name evidence="2" type="ORF">SEMRO_8_G006590.1</name>
    <name evidence="3" type="ORF">SEMRO_8_G006610.1</name>
</gene>
<comment type="caution">
    <text evidence="3">The sequence shown here is derived from an EMBL/GenBank/DDBJ whole genome shotgun (WGS) entry which is preliminary data.</text>
</comment>
<dbReference type="EMBL" id="CAICTM010000008">
    <property type="protein sequence ID" value="CAB9496694.1"/>
    <property type="molecule type" value="Genomic_DNA"/>
</dbReference>
<evidence type="ECO:0000313" key="3">
    <source>
        <dbReference type="EMBL" id="CAB9496694.1"/>
    </source>
</evidence>
<dbReference type="InterPro" id="IPR035992">
    <property type="entry name" value="Ricin_B-like_lectins"/>
</dbReference>
<accession>A0A9N8D9G3</accession>
<evidence type="ECO:0000313" key="4">
    <source>
        <dbReference type="Proteomes" id="UP001153069"/>
    </source>
</evidence>
<dbReference type="PROSITE" id="PS50231">
    <property type="entry name" value="RICIN_B_LECTIN"/>
    <property type="match status" value="1"/>
</dbReference>
<evidence type="ECO:0000259" key="1">
    <source>
        <dbReference type="SMART" id="SM00458"/>
    </source>
</evidence>
<feature type="domain" description="Ricin B lectin" evidence="1">
    <location>
        <begin position="15"/>
        <end position="149"/>
    </location>
</feature>
<name>A0A9N8D9G3_9STRA</name>
<dbReference type="Gene3D" id="2.80.10.50">
    <property type="match status" value="2"/>
</dbReference>
<protein>
    <recommendedName>
        <fullName evidence="1">Ricin B lectin domain-containing protein</fullName>
    </recommendedName>
</protein>
<dbReference type="Pfam" id="PF00652">
    <property type="entry name" value="Ricin_B_lectin"/>
    <property type="match status" value="2"/>
</dbReference>
<dbReference type="InterPro" id="IPR000772">
    <property type="entry name" value="Ricin_B_lectin"/>
</dbReference>
<reference evidence="3" key="1">
    <citation type="submission" date="2020-06" db="EMBL/GenBank/DDBJ databases">
        <authorList>
            <consortium name="Plant Systems Biology data submission"/>
        </authorList>
    </citation>
    <scope>NUCLEOTIDE SEQUENCE</scope>
    <source>
        <strain evidence="3">D6</strain>
    </source>
</reference>
<evidence type="ECO:0000313" key="2">
    <source>
        <dbReference type="EMBL" id="CAB9496692.1"/>
    </source>
</evidence>
<dbReference type="EMBL" id="CAICTM010000008">
    <property type="protein sequence ID" value="CAB9496692.1"/>
    <property type="molecule type" value="Genomic_DNA"/>
</dbReference>